<dbReference type="OrthoDB" id="6810892at2"/>
<dbReference type="STRING" id="696762.PFRI_13870"/>
<dbReference type="SUPFAM" id="SSF50494">
    <property type="entry name" value="Trypsin-like serine proteases"/>
    <property type="match status" value="1"/>
</dbReference>
<organism evidence="4 5">
    <name type="scientific">Planktotalea frisia</name>
    <dbReference type="NCBI Taxonomy" id="696762"/>
    <lineage>
        <taxon>Bacteria</taxon>
        <taxon>Pseudomonadati</taxon>
        <taxon>Pseudomonadota</taxon>
        <taxon>Alphaproteobacteria</taxon>
        <taxon>Rhodobacterales</taxon>
        <taxon>Paracoccaceae</taxon>
        <taxon>Planktotalea</taxon>
    </lineage>
</organism>
<feature type="region of interest" description="Disordered" evidence="1">
    <location>
        <begin position="130"/>
        <end position="161"/>
    </location>
</feature>
<dbReference type="PANTHER" id="PTHR43019">
    <property type="entry name" value="SERINE ENDOPROTEASE DEGS"/>
    <property type="match status" value="1"/>
</dbReference>
<dbReference type="Pfam" id="PF01471">
    <property type="entry name" value="PG_binding_1"/>
    <property type="match status" value="1"/>
</dbReference>
<dbReference type="Proteomes" id="UP000184514">
    <property type="component" value="Unassembled WGS sequence"/>
</dbReference>
<dbReference type="Gene3D" id="1.10.101.10">
    <property type="entry name" value="PGBD-like superfamily/PGBD"/>
    <property type="match status" value="1"/>
</dbReference>
<sequence length="587" mass="63017">MKRIFLTIFVILFAALRPAYAQDAAWVQIEAQPSLNAAEARARDYAGNLPDVNGFSLGGGWYAVALGPYTAEDAETVLRGYRREGRIPRDSFIAFSAAFRQQFWPVGANLLNVTPLAPALPAEQNDTVVAEAPPAPAPEPQPEPEEADETPREARASENALSRDAKKNLQIALRWAGFYDAAIDGSFGRGTRNSMSAWQDANGFEATGILTTLQRVELFKQYNAVLDGLDLRLVEDREAGIEIAMPIGAVEFDRYESPFSHYEGKGFVEGAKVILISQAGDENTLFGLYDILQTLEIVPLDGPRERKKRSFTLVGENETFISHTEASLEDDHVKGFMLIWPRNDEERRTRLLGEMQINFTRLDAVLDPTAGMDELQAIDLVSGLKIRTPKLSRSGFFVASNGAAVTSLEAVQSCSRITIDGDYDAKVVATDDASGLALLRPDEALAPQGIAALRSGAPRLKTDVAVAGYPFEGALNAPTLTYGTLADLKGLGGEATLNRLEMEAMSGDVGGPVLDSAGGIIGMLAPKDMKGRTLPAGVGFSITSDVIAKILSGAGITANTATQSAALDNEDLAKLAADMTVLVSCWE</sequence>
<dbReference type="PANTHER" id="PTHR43019:SF23">
    <property type="entry name" value="PROTEASE DO-LIKE 5, CHLOROPLASTIC"/>
    <property type="match status" value="1"/>
</dbReference>
<protein>
    <submittedName>
        <fullName evidence="4">Putative peptidoglycan binding domain protein</fullName>
    </submittedName>
</protein>
<keyword evidence="2" id="KW-0732">Signal</keyword>
<name>A0A1L9NYH4_9RHOB</name>
<dbReference type="InterPro" id="IPR009003">
    <property type="entry name" value="Peptidase_S1_PA"/>
</dbReference>
<evidence type="ECO:0000313" key="4">
    <source>
        <dbReference type="EMBL" id="OJI94358.1"/>
    </source>
</evidence>
<feature type="signal peptide" evidence="2">
    <location>
        <begin position="1"/>
        <end position="21"/>
    </location>
</feature>
<feature type="chain" id="PRO_5012950851" evidence="2">
    <location>
        <begin position="22"/>
        <end position="587"/>
    </location>
</feature>
<gene>
    <name evidence="4" type="ORF">PFRI_13870</name>
</gene>
<dbReference type="InterPro" id="IPR002477">
    <property type="entry name" value="Peptidoglycan-bd-like"/>
</dbReference>
<dbReference type="Gene3D" id="2.40.10.120">
    <property type="match status" value="1"/>
</dbReference>
<dbReference type="AlphaFoldDB" id="A0A1L9NYH4"/>
<feature type="domain" description="Peptidoglycan binding-like" evidence="3">
    <location>
        <begin position="167"/>
        <end position="212"/>
    </location>
</feature>
<reference evidence="4 5" key="1">
    <citation type="submission" date="2016-10" db="EMBL/GenBank/DDBJ databases">
        <title>Genome sequence of Planktotalea frisia SH6-1.</title>
        <authorList>
            <person name="Poehlein A."/>
            <person name="Bakenhus I."/>
            <person name="Voget S."/>
            <person name="Brinkhoff T."/>
            <person name="Simon M."/>
        </authorList>
    </citation>
    <scope>NUCLEOTIDE SEQUENCE [LARGE SCALE GENOMIC DNA]</scope>
    <source>
        <strain evidence="4 5">SH6-1</strain>
    </source>
</reference>
<keyword evidence="5" id="KW-1185">Reference proteome</keyword>
<feature type="compositionally biased region" description="Basic and acidic residues" evidence="1">
    <location>
        <begin position="149"/>
        <end position="161"/>
    </location>
</feature>
<proteinExistence type="predicted"/>
<dbReference type="InterPro" id="IPR036366">
    <property type="entry name" value="PGBDSf"/>
</dbReference>
<dbReference type="SUPFAM" id="SSF47090">
    <property type="entry name" value="PGBD-like"/>
    <property type="match status" value="1"/>
</dbReference>
<dbReference type="InterPro" id="IPR036365">
    <property type="entry name" value="PGBD-like_sf"/>
</dbReference>
<evidence type="ECO:0000313" key="5">
    <source>
        <dbReference type="Proteomes" id="UP000184514"/>
    </source>
</evidence>
<evidence type="ECO:0000256" key="1">
    <source>
        <dbReference type="SAM" id="MobiDB-lite"/>
    </source>
</evidence>
<accession>A0A1L9NYH4</accession>
<dbReference type="RefSeq" id="WP_072629980.1">
    <property type="nucleotide sequence ID" value="NZ_MLCB01000101.1"/>
</dbReference>
<evidence type="ECO:0000259" key="3">
    <source>
        <dbReference type="Pfam" id="PF01471"/>
    </source>
</evidence>
<dbReference type="EMBL" id="MLCB01000101">
    <property type="protein sequence ID" value="OJI94358.1"/>
    <property type="molecule type" value="Genomic_DNA"/>
</dbReference>
<comment type="caution">
    <text evidence="4">The sequence shown here is derived from an EMBL/GenBank/DDBJ whole genome shotgun (WGS) entry which is preliminary data.</text>
</comment>
<dbReference type="Pfam" id="PF13365">
    <property type="entry name" value="Trypsin_2"/>
    <property type="match status" value="1"/>
</dbReference>
<evidence type="ECO:0000256" key="2">
    <source>
        <dbReference type="SAM" id="SignalP"/>
    </source>
</evidence>